<feature type="compositionally biased region" description="Basic and acidic residues" evidence="1">
    <location>
        <begin position="194"/>
        <end position="210"/>
    </location>
</feature>
<accession>A0A091DVC3</accession>
<dbReference type="AlphaFoldDB" id="A0A091DVC3"/>
<dbReference type="InterPro" id="IPR013766">
    <property type="entry name" value="Thioredoxin_domain"/>
</dbReference>
<dbReference type="eggNOG" id="ENOG502SBBU">
    <property type="taxonomic scope" value="Eukaryota"/>
</dbReference>
<evidence type="ECO:0000256" key="1">
    <source>
        <dbReference type="SAM" id="MobiDB-lite"/>
    </source>
</evidence>
<feature type="domain" description="TBC1" evidence="3">
    <location>
        <begin position="86"/>
        <end position="201"/>
    </location>
</feature>
<evidence type="ECO:0000259" key="2">
    <source>
        <dbReference type="Pfam" id="PF00085"/>
    </source>
</evidence>
<dbReference type="Proteomes" id="UP000028990">
    <property type="component" value="Unassembled WGS sequence"/>
</dbReference>
<dbReference type="Gene3D" id="3.40.30.10">
    <property type="entry name" value="Glutaredoxin"/>
    <property type="match status" value="1"/>
</dbReference>
<keyword evidence="5" id="KW-1185">Reference proteome</keyword>
<gene>
    <name evidence="4" type="ORF">H920_11829</name>
</gene>
<dbReference type="PANTHER" id="PTHR36290">
    <property type="entry name" value="RIKEN CDNA D630039A03 GENE"/>
    <property type="match status" value="1"/>
</dbReference>
<sequence length="285" mass="32154">MPLKYKNVMFASVDVDESQELAEFCNIKAIPTFKMFKQTQKDIAAEYEVKCMPTFQFFKKGEKLGSRFMAEGARTQAPGQGPQVSIQNLRAQYEGLRRQQRTQAHLMVFPKGRNTPTPAESMISAVWINKERRGSESLEEAALEEGRVLEEADRNCLLAAETPWHTHLEMHRLVRTFHQEITHQVKPKGQLVESDQRLPPEDQHSFEDNQKTQQGTKIPEAAQPQHRAGSTTTNAEAPSLKTGIQGPSSTKSSHRPAKPAHYPFPQRKTPRISQAARNLGLYGPV</sequence>
<dbReference type="InterPro" id="IPR036249">
    <property type="entry name" value="Thioredoxin-like_sf"/>
</dbReference>
<organism evidence="4 5">
    <name type="scientific">Fukomys damarensis</name>
    <name type="common">Damaraland mole rat</name>
    <name type="synonym">Cryptomys damarensis</name>
    <dbReference type="NCBI Taxonomy" id="885580"/>
    <lineage>
        <taxon>Eukaryota</taxon>
        <taxon>Metazoa</taxon>
        <taxon>Chordata</taxon>
        <taxon>Craniata</taxon>
        <taxon>Vertebrata</taxon>
        <taxon>Euteleostomi</taxon>
        <taxon>Mammalia</taxon>
        <taxon>Eutheria</taxon>
        <taxon>Euarchontoglires</taxon>
        <taxon>Glires</taxon>
        <taxon>Rodentia</taxon>
        <taxon>Hystricomorpha</taxon>
        <taxon>Bathyergidae</taxon>
        <taxon>Fukomys</taxon>
    </lineage>
</organism>
<evidence type="ECO:0000313" key="5">
    <source>
        <dbReference type="Proteomes" id="UP000028990"/>
    </source>
</evidence>
<dbReference type="Pfam" id="PF00085">
    <property type="entry name" value="Thioredoxin"/>
    <property type="match status" value="1"/>
</dbReference>
<protein>
    <recommendedName>
        <fullName evidence="6">Thioredoxin domain-containing protein</fullName>
    </recommendedName>
</protein>
<dbReference type="PANTHER" id="PTHR36290:SF1">
    <property type="entry name" value="RIKEN CDNA D630039A03 GENE"/>
    <property type="match status" value="1"/>
</dbReference>
<proteinExistence type="predicted"/>
<feature type="region of interest" description="Disordered" evidence="1">
    <location>
        <begin position="185"/>
        <end position="285"/>
    </location>
</feature>
<dbReference type="SUPFAM" id="SSF52833">
    <property type="entry name" value="Thioredoxin-like"/>
    <property type="match status" value="1"/>
</dbReference>
<evidence type="ECO:0000259" key="3">
    <source>
        <dbReference type="Pfam" id="PF15733"/>
    </source>
</evidence>
<dbReference type="InterPro" id="IPR032738">
    <property type="entry name" value="Tbc1d30_C"/>
</dbReference>
<evidence type="ECO:0008006" key="6">
    <source>
        <dbReference type="Google" id="ProtNLM"/>
    </source>
</evidence>
<name>A0A091DVC3_FUKDA</name>
<reference evidence="4 5" key="1">
    <citation type="submission" date="2013-11" db="EMBL/GenBank/DDBJ databases">
        <title>The Damaraland mole rat (Fukomys damarensis) genome and evolution of African mole rats.</title>
        <authorList>
            <person name="Gladyshev V.N."/>
            <person name="Fang X."/>
        </authorList>
    </citation>
    <scope>NUCLEOTIDE SEQUENCE [LARGE SCALE GENOMIC DNA]</scope>
    <source>
        <tissue evidence="4">Liver</tissue>
    </source>
</reference>
<dbReference type="EMBL" id="KN123095">
    <property type="protein sequence ID" value="KFO26726.1"/>
    <property type="molecule type" value="Genomic_DNA"/>
</dbReference>
<evidence type="ECO:0000313" key="4">
    <source>
        <dbReference type="EMBL" id="KFO26726.1"/>
    </source>
</evidence>
<dbReference type="Pfam" id="PF15733">
    <property type="entry name" value="DUF4682"/>
    <property type="match status" value="1"/>
</dbReference>
<feature type="domain" description="Thioredoxin" evidence="2">
    <location>
        <begin position="5"/>
        <end position="41"/>
    </location>
</feature>
<dbReference type="STRING" id="885580.ENSFDAP00000000784"/>
<dbReference type="CDD" id="cd02947">
    <property type="entry name" value="TRX_family"/>
    <property type="match status" value="1"/>
</dbReference>